<organism evidence="4 5">
    <name type="scientific">Methylorubrum podarium</name>
    <dbReference type="NCBI Taxonomy" id="200476"/>
    <lineage>
        <taxon>Bacteria</taxon>
        <taxon>Pseudomonadati</taxon>
        <taxon>Pseudomonadota</taxon>
        <taxon>Alphaproteobacteria</taxon>
        <taxon>Hyphomicrobiales</taxon>
        <taxon>Methylobacteriaceae</taxon>
        <taxon>Methylorubrum</taxon>
    </lineage>
</organism>
<evidence type="ECO:0000256" key="2">
    <source>
        <dbReference type="ARBA" id="ARBA00023125"/>
    </source>
</evidence>
<gene>
    <name evidence="4" type="ORF">ABS772_18920</name>
</gene>
<dbReference type="SUPFAM" id="SSF47413">
    <property type="entry name" value="lambda repressor-like DNA-binding domains"/>
    <property type="match status" value="1"/>
</dbReference>
<evidence type="ECO:0000256" key="3">
    <source>
        <dbReference type="ARBA" id="ARBA00023163"/>
    </source>
</evidence>
<accession>A0ABV1QRP4</accession>
<dbReference type="EMBL" id="JBELQE010000094">
    <property type="protein sequence ID" value="MER2251995.1"/>
    <property type="molecule type" value="Genomic_DNA"/>
</dbReference>
<keyword evidence="3" id="KW-0804">Transcription</keyword>
<dbReference type="PANTHER" id="PTHR36511">
    <property type="entry name" value="MERR FAMILY BACTERIAL REGULATORY PROTEIN"/>
    <property type="match status" value="1"/>
</dbReference>
<keyword evidence="5" id="KW-1185">Reference proteome</keyword>
<dbReference type="CDD" id="cd00093">
    <property type="entry name" value="HTH_XRE"/>
    <property type="match status" value="1"/>
</dbReference>
<reference evidence="4 5" key="1">
    <citation type="submission" date="2024-06" db="EMBL/GenBank/DDBJ databases">
        <authorList>
            <person name="Campbell A.G."/>
        </authorList>
    </citation>
    <scope>NUCLEOTIDE SEQUENCE [LARGE SCALE GENOMIC DNA]</scope>
    <source>
        <strain evidence="4 5">EM12</strain>
    </source>
</reference>
<protein>
    <recommendedName>
        <fullName evidence="6">Transcriptional regulator</fullName>
    </recommendedName>
</protein>
<comment type="caution">
    <text evidence="4">The sequence shown here is derived from an EMBL/GenBank/DDBJ whole genome shotgun (WGS) entry which is preliminary data.</text>
</comment>
<name>A0ABV1QRP4_9HYPH</name>
<dbReference type="Gene3D" id="1.10.260.40">
    <property type="entry name" value="lambda repressor-like DNA-binding domains"/>
    <property type="match status" value="1"/>
</dbReference>
<dbReference type="InterPro" id="IPR001387">
    <property type="entry name" value="Cro/C1-type_HTH"/>
</dbReference>
<dbReference type="Proteomes" id="UP001480955">
    <property type="component" value="Unassembled WGS sequence"/>
</dbReference>
<dbReference type="RefSeq" id="WP_350396360.1">
    <property type="nucleotide sequence ID" value="NZ_JBELQE010000094.1"/>
</dbReference>
<dbReference type="PANTHER" id="PTHR36511:SF4">
    <property type="entry name" value="ANTITOXIN MQSA"/>
    <property type="match status" value="1"/>
</dbReference>
<evidence type="ECO:0000256" key="1">
    <source>
        <dbReference type="ARBA" id="ARBA00023015"/>
    </source>
</evidence>
<evidence type="ECO:0008006" key="6">
    <source>
        <dbReference type="Google" id="ProtNLM"/>
    </source>
</evidence>
<keyword evidence="2" id="KW-0238">DNA-binding</keyword>
<dbReference type="InterPro" id="IPR010982">
    <property type="entry name" value="Lambda_DNA-bd_dom_sf"/>
</dbReference>
<evidence type="ECO:0000313" key="4">
    <source>
        <dbReference type="EMBL" id="MER2251995.1"/>
    </source>
</evidence>
<evidence type="ECO:0000313" key="5">
    <source>
        <dbReference type="Proteomes" id="UP001480955"/>
    </source>
</evidence>
<sequence length="141" mass="15361">MTDDIGRPVDLVRLLSAHGLSLKRSHSVLNRIAEGEAVAVRLWSKTPDALVAQLRSLGVDARPLSVPDVDTKAIRSRLNLSQADFAVRFGFELDTVQNWDQGRHVPDPATRVLLAVIDRDPGLVDAVLAARGPAGRRDRAD</sequence>
<keyword evidence="1" id="KW-0805">Transcription regulation</keyword>
<dbReference type="InterPro" id="IPR052359">
    <property type="entry name" value="HTH-type_reg/antitoxin"/>
</dbReference>
<proteinExistence type="predicted"/>